<dbReference type="PANTHER" id="PTHR30143">
    <property type="entry name" value="ACID HYDRATASE"/>
    <property type="match status" value="1"/>
</dbReference>
<dbReference type="RefSeq" id="WP_165360224.1">
    <property type="nucleotide sequence ID" value="NZ_CP148753.1"/>
</dbReference>
<dbReference type="EMBL" id="CP148753">
    <property type="protein sequence ID" value="WXR74745.1"/>
    <property type="molecule type" value="Genomic_DNA"/>
</dbReference>
<name>A0ABZ2S1D5_9BURK</name>
<organism evidence="1 2">
    <name type="scientific">Achromobacter veterisilvae</name>
    <dbReference type="NCBI Taxonomy" id="2069367"/>
    <lineage>
        <taxon>Bacteria</taxon>
        <taxon>Pseudomonadati</taxon>
        <taxon>Pseudomonadota</taxon>
        <taxon>Betaproteobacteria</taxon>
        <taxon>Burkholderiales</taxon>
        <taxon>Alcaligenaceae</taxon>
        <taxon>Achromobacter</taxon>
    </lineage>
</organism>
<evidence type="ECO:0000313" key="2">
    <source>
        <dbReference type="Proteomes" id="UP001456224"/>
    </source>
</evidence>
<dbReference type="InterPro" id="IPR050772">
    <property type="entry name" value="Hydratase-Decarb/MhpD_sf"/>
</dbReference>
<gene>
    <name evidence="1" type="ORF">WHX56_04395</name>
</gene>
<evidence type="ECO:0000313" key="1">
    <source>
        <dbReference type="EMBL" id="WXR74745.1"/>
    </source>
</evidence>
<dbReference type="PANTHER" id="PTHR30143:SF0">
    <property type="entry name" value="2-KETO-4-PENTENOATE HYDRATASE"/>
    <property type="match status" value="1"/>
</dbReference>
<sequence>MSAWPASWPTPASLIEISMDIENIADELWSAARQGRHMPAEWSGKFSLRQGYEVQLAMLRRQRLAGERQSGWKVGLTAEAMRVQQQVHEPCFGYLLHSGEHASGQQYRCADLLQPGFENELCLTLGKTLRGPGVTLDDVMAAVSHAAPALEIVEVRGPFAGNLPLAMADNAQQKAYVCGQAVALTPANLRLAEAAVQVIVNGEVQEQATGAAVMGAGGLLSVQWLANKLAEFDLPLEAGMRVMSGSFTRQYRAEAGMKVVSRYTPFGDVSAEFI</sequence>
<accession>A0ABZ2S1D5</accession>
<dbReference type="Gene3D" id="3.90.850.10">
    <property type="entry name" value="Fumarylacetoacetase-like, C-terminal domain"/>
    <property type="match status" value="1"/>
</dbReference>
<protein>
    <recommendedName>
        <fullName evidence="3">2-hydroxyhexa-2,4-dienoate hydratase</fullName>
    </recommendedName>
</protein>
<dbReference type="Proteomes" id="UP001456224">
    <property type="component" value="Chromosome"/>
</dbReference>
<keyword evidence="2" id="KW-1185">Reference proteome</keyword>
<dbReference type="InterPro" id="IPR036663">
    <property type="entry name" value="Fumarylacetoacetase_C_sf"/>
</dbReference>
<dbReference type="SUPFAM" id="SSF56529">
    <property type="entry name" value="FAH"/>
    <property type="match status" value="1"/>
</dbReference>
<proteinExistence type="predicted"/>
<evidence type="ECO:0008006" key="3">
    <source>
        <dbReference type="Google" id="ProtNLM"/>
    </source>
</evidence>
<reference evidence="1 2" key="1">
    <citation type="submission" date="2024-03" db="EMBL/GenBank/DDBJ databases">
        <title>Reference genomes for the five species model microbial community.</title>
        <authorList>
            <person name="Padfield D."/>
        </authorList>
    </citation>
    <scope>NUCLEOTIDE SEQUENCE [LARGE SCALE GENOMIC DNA]</scope>
    <source>
        <strain evidence="1 2">AB1</strain>
    </source>
</reference>